<keyword evidence="2" id="KW-0472">Membrane</keyword>
<feature type="region of interest" description="Disordered" evidence="1">
    <location>
        <begin position="456"/>
        <end position="487"/>
    </location>
</feature>
<protein>
    <submittedName>
        <fullName evidence="3">Uncharacterized protein</fullName>
    </submittedName>
</protein>
<gene>
    <name evidence="3" type="ORF">HK097_003389</name>
</gene>
<sequence>MPANSQIGVTTSNLETTSASAAQSTTAAPITTVAPGNPVTVFPGNGIPTSISMPTDRPTPVIFAPTHAANPGGSDDAPVIEVGGIPPANGGDTSGDRPASTETASGDGNNNNGSTQPNNNPFDTPPTGNSNNVAQGSNLSNVGTIAGITAGIAFVIIGGLVFALRRGRQADSEVGGNGGSVDGMGYGASKRALDDDFGGSFSTPPAAAPLPEVRGVSPSLARSFENSFNARYPDQPLPPTAWHNSPSSPPALVRAGPTSPLPPLPSVASATDLTTRNVVEVEEEHYSYSPATNASRDTFASTYSDVAPVLNTYLAQVRESNQSGTPPTLDYATPDRHISALTDATFMTEETADESSYRDRRHDSLMTRDSMISQGTFDENGGNGGLYESPLLKLVNERGDGDIADQGIAREEVVQQRGKTPSANVNAQAAHIAAAATFAASVPSPMMKTALPTHMNVSPNGTLNSTHSTRPMPHLTQSPSQQPHSIFHDSASDEYAFSDTQSNYSRDTADRQYRRFESVYTAANRDSTGSGSSHQYSVSSSMEEGYGGDLRMNTGNSNRSWTESDDEEENRSVVVLEHEGSSPEKEGGLTVDHAERVARAYRGAWRNTLTSDVGTMRSFETRSEDGVLD</sequence>
<feature type="region of interest" description="Disordered" evidence="1">
    <location>
        <begin position="231"/>
        <end position="269"/>
    </location>
</feature>
<feature type="compositionally biased region" description="Polar residues" evidence="1">
    <location>
        <begin position="126"/>
        <end position="135"/>
    </location>
</feature>
<feature type="non-terminal residue" evidence="3">
    <location>
        <position position="629"/>
    </location>
</feature>
<evidence type="ECO:0000313" key="4">
    <source>
        <dbReference type="Proteomes" id="UP001212841"/>
    </source>
</evidence>
<feature type="compositionally biased region" description="Low complexity" evidence="1">
    <location>
        <begin position="527"/>
        <end position="541"/>
    </location>
</feature>
<evidence type="ECO:0000256" key="2">
    <source>
        <dbReference type="SAM" id="Phobius"/>
    </source>
</evidence>
<keyword evidence="2" id="KW-0812">Transmembrane</keyword>
<feature type="region of interest" description="Disordered" evidence="1">
    <location>
        <begin position="65"/>
        <end position="135"/>
    </location>
</feature>
<feature type="region of interest" description="Disordered" evidence="1">
    <location>
        <begin position="524"/>
        <end position="572"/>
    </location>
</feature>
<feature type="transmembrane region" description="Helical" evidence="2">
    <location>
        <begin position="142"/>
        <end position="164"/>
    </location>
</feature>
<proteinExistence type="predicted"/>
<evidence type="ECO:0000256" key="1">
    <source>
        <dbReference type="SAM" id="MobiDB-lite"/>
    </source>
</evidence>
<feature type="compositionally biased region" description="Polar residues" evidence="1">
    <location>
        <begin position="456"/>
        <end position="484"/>
    </location>
</feature>
<keyword evidence="2" id="KW-1133">Transmembrane helix</keyword>
<keyword evidence="4" id="KW-1185">Reference proteome</keyword>
<organism evidence="3 4">
    <name type="scientific">Rhizophlyctis rosea</name>
    <dbReference type="NCBI Taxonomy" id="64517"/>
    <lineage>
        <taxon>Eukaryota</taxon>
        <taxon>Fungi</taxon>
        <taxon>Fungi incertae sedis</taxon>
        <taxon>Chytridiomycota</taxon>
        <taxon>Chytridiomycota incertae sedis</taxon>
        <taxon>Chytridiomycetes</taxon>
        <taxon>Rhizophlyctidales</taxon>
        <taxon>Rhizophlyctidaceae</taxon>
        <taxon>Rhizophlyctis</taxon>
    </lineage>
</organism>
<dbReference type="Proteomes" id="UP001212841">
    <property type="component" value="Unassembled WGS sequence"/>
</dbReference>
<evidence type="ECO:0000313" key="3">
    <source>
        <dbReference type="EMBL" id="KAJ3056853.1"/>
    </source>
</evidence>
<comment type="caution">
    <text evidence="3">The sequence shown here is derived from an EMBL/GenBank/DDBJ whole genome shotgun (WGS) entry which is preliminary data.</text>
</comment>
<dbReference type="AlphaFoldDB" id="A0AAD5SML9"/>
<dbReference type="EMBL" id="JADGJD010000018">
    <property type="protein sequence ID" value="KAJ3056853.1"/>
    <property type="molecule type" value="Genomic_DNA"/>
</dbReference>
<feature type="compositionally biased region" description="Low complexity" evidence="1">
    <location>
        <begin position="109"/>
        <end position="120"/>
    </location>
</feature>
<name>A0AAD5SML9_9FUNG</name>
<accession>A0AAD5SML9</accession>
<reference evidence="3" key="1">
    <citation type="submission" date="2020-05" db="EMBL/GenBank/DDBJ databases">
        <title>Phylogenomic resolution of chytrid fungi.</title>
        <authorList>
            <person name="Stajich J.E."/>
            <person name="Amses K."/>
            <person name="Simmons R."/>
            <person name="Seto K."/>
            <person name="Myers J."/>
            <person name="Bonds A."/>
            <person name="Quandt C.A."/>
            <person name="Barry K."/>
            <person name="Liu P."/>
            <person name="Grigoriev I."/>
            <person name="Longcore J.E."/>
            <person name="James T.Y."/>
        </authorList>
    </citation>
    <scope>NUCLEOTIDE SEQUENCE</scope>
    <source>
        <strain evidence="3">JEL0318</strain>
    </source>
</reference>